<dbReference type="AlphaFoldDB" id="A0A4S8HRY7"/>
<accession>A0A4S8HRY7</accession>
<gene>
    <name evidence="2" type="ORF">FAM09_16215</name>
</gene>
<evidence type="ECO:0000313" key="2">
    <source>
        <dbReference type="EMBL" id="THU38223.1"/>
    </source>
</evidence>
<dbReference type="Proteomes" id="UP000306918">
    <property type="component" value="Unassembled WGS sequence"/>
</dbReference>
<evidence type="ECO:0000313" key="3">
    <source>
        <dbReference type="Proteomes" id="UP000306918"/>
    </source>
</evidence>
<sequence length="50" mass="5417">MRGILYIVAFIFIVGWLVGFLGFHAGGAFHLLLVAAIIAALLSLMQEKTL</sequence>
<feature type="transmembrane region" description="Helical" evidence="1">
    <location>
        <begin position="29"/>
        <end position="45"/>
    </location>
</feature>
<proteinExistence type="predicted"/>
<dbReference type="Pfam" id="PF18919">
    <property type="entry name" value="DUF5670"/>
    <property type="match status" value="1"/>
</dbReference>
<comment type="caution">
    <text evidence="2">The sequence shown here is derived from an EMBL/GenBank/DDBJ whole genome shotgun (WGS) entry which is preliminary data.</text>
</comment>
<dbReference type="RefSeq" id="WP_136578179.1">
    <property type="nucleotide sequence ID" value="NZ_STFF01000004.1"/>
</dbReference>
<dbReference type="InterPro" id="IPR043727">
    <property type="entry name" value="Lmo0937-like"/>
</dbReference>
<organism evidence="2 3">
    <name type="scientific">Niastella caeni</name>
    <dbReference type="NCBI Taxonomy" id="2569763"/>
    <lineage>
        <taxon>Bacteria</taxon>
        <taxon>Pseudomonadati</taxon>
        <taxon>Bacteroidota</taxon>
        <taxon>Chitinophagia</taxon>
        <taxon>Chitinophagales</taxon>
        <taxon>Chitinophagaceae</taxon>
        <taxon>Niastella</taxon>
    </lineage>
</organism>
<keyword evidence="1" id="KW-0472">Membrane</keyword>
<protein>
    <submittedName>
        <fullName evidence="2">Lmo0937 family membrane protein</fullName>
    </submittedName>
</protein>
<dbReference type="NCBIfam" id="NF033488">
    <property type="entry name" value="lmo0937_fam_TM"/>
    <property type="match status" value="1"/>
</dbReference>
<dbReference type="EMBL" id="STFF01000004">
    <property type="protein sequence ID" value="THU38223.1"/>
    <property type="molecule type" value="Genomic_DNA"/>
</dbReference>
<keyword evidence="1" id="KW-0812">Transmembrane</keyword>
<name>A0A4S8HRY7_9BACT</name>
<keyword evidence="3" id="KW-1185">Reference proteome</keyword>
<keyword evidence="1" id="KW-1133">Transmembrane helix</keyword>
<reference evidence="2 3" key="1">
    <citation type="submission" date="2019-04" db="EMBL/GenBank/DDBJ databases">
        <title>Niastella caeni sp. nov., isolated from activated sludge.</title>
        <authorList>
            <person name="Sheng M."/>
        </authorList>
    </citation>
    <scope>NUCLEOTIDE SEQUENCE [LARGE SCALE GENOMIC DNA]</scope>
    <source>
        <strain evidence="2 3">HX-2-15</strain>
    </source>
</reference>
<evidence type="ECO:0000256" key="1">
    <source>
        <dbReference type="SAM" id="Phobius"/>
    </source>
</evidence>
<feature type="transmembrane region" description="Helical" evidence="1">
    <location>
        <begin position="5"/>
        <end position="23"/>
    </location>
</feature>